<keyword evidence="10" id="KW-0998">Cell outer membrane</keyword>
<keyword evidence="5" id="KW-0812">Transmembrane</keyword>
<evidence type="ECO:0000256" key="4">
    <source>
        <dbReference type="ARBA" id="ARBA00022452"/>
    </source>
</evidence>
<name>A0A2Z6IC63_9BURK</name>
<dbReference type="InterPro" id="IPR050298">
    <property type="entry name" value="Gram-neg_bact_OMP"/>
</dbReference>
<dbReference type="PANTHER" id="PTHR34501:SF9">
    <property type="entry name" value="MAJOR OUTER MEMBRANE PROTEIN P.IA"/>
    <property type="match status" value="1"/>
</dbReference>
<keyword evidence="6 11" id="KW-0732">Signal</keyword>
<feature type="chain" id="PRO_5016343337" evidence="11">
    <location>
        <begin position="26"/>
        <end position="394"/>
    </location>
</feature>
<protein>
    <submittedName>
        <fullName evidence="13">Porin</fullName>
    </submittedName>
</protein>
<evidence type="ECO:0000313" key="14">
    <source>
        <dbReference type="Proteomes" id="UP000271003"/>
    </source>
</evidence>
<keyword evidence="3" id="KW-0813">Transport</keyword>
<proteinExistence type="predicted"/>
<dbReference type="AlphaFoldDB" id="A0A2Z6IC63"/>
<comment type="subunit">
    <text evidence="2">Homotrimer.</text>
</comment>
<dbReference type="Gene3D" id="2.40.160.10">
    <property type="entry name" value="Porin"/>
    <property type="match status" value="1"/>
</dbReference>
<dbReference type="GO" id="GO:0015288">
    <property type="term" value="F:porin activity"/>
    <property type="evidence" value="ECO:0007669"/>
    <property type="project" value="UniProtKB-KW"/>
</dbReference>
<evidence type="ECO:0000256" key="5">
    <source>
        <dbReference type="ARBA" id="ARBA00022692"/>
    </source>
</evidence>
<keyword evidence="8" id="KW-0626">Porin</keyword>
<evidence type="ECO:0000256" key="11">
    <source>
        <dbReference type="SAM" id="SignalP"/>
    </source>
</evidence>
<dbReference type="PANTHER" id="PTHR34501">
    <property type="entry name" value="PROTEIN YDDL-RELATED"/>
    <property type="match status" value="1"/>
</dbReference>
<dbReference type="InterPro" id="IPR002299">
    <property type="entry name" value="Porin_Neis"/>
</dbReference>
<feature type="domain" description="Porin" evidence="12">
    <location>
        <begin position="16"/>
        <end position="364"/>
    </location>
</feature>
<evidence type="ECO:0000256" key="8">
    <source>
        <dbReference type="ARBA" id="ARBA00023114"/>
    </source>
</evidence>
<comment type="subcellular location">
    <subcellularLocation>
        <location evidence="1">Cell outer membrane</location>
        <topology evidence="1">Multi-pass membrane protein</topology>
    </subcellularLocation>
</comment>
<dbReference type="PRINTS" id="PR00184">
    <property type="entry name" value="NEISSPPORIN"/>
</dbReference>
<keyword evidence="9" id="KW-0472">Membrane</keyword>
<dbReference type="InterPro" id="IPR033900">
    <property type="entry name" value="Gram_neg_porin_domain"/>
</dbReference>
<evidence type="ECO:0000256" key="9">
    <source>
        <dbReference type="ARBA" id="ARBA00023136"/>
    </source>
</evidence>
<dbReference type="Pfam" id="PF13609">
    <property type="entry name" value="Porin_4"/>
    <property type="match status" value="1"/>
</dbReference>
<evidence type="ECO:0000313" key="13">
    <source>
        <dbReference type="EMBL" id="BBF23500.1"/>
    </source>
</evidence>
<dbReference type="GO" id="GO:0009279">
    <property type="term" value="C:cell outer membrane"/>
    <property type="evidence" value="ECO:0007669"/>
    <property type="project" value="UniProtKB-SubCell"/>
</dbReference>
<dbReference type="Proteomes" id="UP000271003">
    <property type="component" value="Chromosome"/>
</dbReference>
<accession>A0A2Z6IC63</accession>
<dbReference type="GO" id="GO:0046930">
    <property type="term" value="C:pore complex"/>
    <property type="evidence" value="ECO:0007669"/>
    <property type="project" value="UniProtKB-KW"/>
</dbReference>
<sequence length="394" mass="41794">MQLSAFQPKLVALLIAGLCATTAGAAEVQIYGIIDEGLSYIRTDADNGSEAKDTFGLTSGITKGSRFGFKGAEDLGNGLKVGFILENGFEVDSGEFAAATSTRMFGREASLYVESADYGQLAFGRLQHITAGYGTWGVAAGILNPYAIGWSNHVVGYKNVFGFNSGRLDNVIAYKSPTVSGFTFYAQYSGNTDQYNGPDGAVENKGSADRYGSLALKYAGGALTAFGSVEWSAWSNARSETRDADDGIAVTLGANYAFDFGTLYLAGQYFDNQWKLPSPSEIEPLAFKSASGASDRMVQGYGLIAGAKIPAAGGDVLLALGMRDAELVNHSDVKAFRVSGTVGYKYPLSKRTYLYSAASYTRDDQEKQKSAGSETTVNVNPNAMQAVLGLCHTF</sequence>
<keyword evidence="14" id="KW-1185">Reference proteome</keyword>
<dbReference type="SUPFAM" id="SSF56935">
    <property type="entry name" value="Porins"/>
    <property type="match status" value="1"/>
</dbReference>
<dbReference type="RefSeq" id="WP_170143867.1">
    <property type="nucleotide sequence ID" value="NZ_AP018786.1"/>
</dbReference>
<dbReference type="EMBL" id="AP018786">
    <property type="protein sequence ID" value="BBF23500.1"/>
    <property type="molecule type" value="Genomic_DNA"/>
</dbReference>
<keyword evidence="7" id="KW-0406">Ion transport</keyword>
<dbReference type="GO" id="GO:0006811">
    <property type="term" value="P:monoatomic ion transport"/>
    <property type="evidence" value="ECO:0007669"/>
    <property type="project" value="UniProtKB-KW"/>
</dbReference>
<evidence type="ECO:0000256" key="10">
    <source>
        <dbReference type="ARBA" id="ARBA00023237"/>
    </source>
</evidence>
<dbReference type="CDD" id="cd00342">
    <property type="entry name" value="gram_neg_porins"/>
    <property type="match status" value="1"/>
</dbReference>
<dbReference type="KEGG" id="sutt:SUTMEG_13910"/>
<gene>
    <name evidence="13" type="ORF">SUTMEG_13910</name>
</gene>
<feature type="signal peptide" evidence="11">
    <location>
        <begin position="1"/>
        <end position="25"/>
    </location>
</feature>
<evidence type="ECO:0000256" key="3">
    <source>
        <dbReference type="ARBA" id="ARBA00022448"/>
    </source>
</evidence>
<evidence type="ECO:0000256" key="7">
    <source>
        <dbReference type="ARBA" id="ARBA00023065"/>
    </source>
</evidence>
<evidence type="ECO:0000256" key="1">
    <source>
        <dbReference type="ARBA" id="ARBA00004571"/>
    </source>
</evidence>
<reference evidence="13 14" key="1">
    <citation type="journal article" date="2018" name="Int. J. Syst. Evol. Microbiol.">
        <title>Mesosutterella multiformis gen. nov., sp. nov., a member of the family Sutterellaceae and Sutterella megalosphaeroides sp. nov., isolated from human faeces.</title>
        <authorList>
            <person name="Sakamoto M."/>
            <person name="Ikeyama N."/>
            <person name="Kunihiro T."/>
            <person name="Iino T."/>
            <person name="Yuki M."/>
            <person name="Ohkuma M."/>
        </authorList>
    </citation>
    <scope>NUCLEOTIDE SEQUENCE [LARGE SCALE GENOMIC DNA]</scope>
    <source>
        <strain evidence="13 14">6FBBBH3</strain>
    </source>
</reference>
<evidence type="ECO:0000256" key="2">
    <source>
        <dbReference type="ARBA" id="ARBA00011233"/>
    </source>
</evidence>
<evidence type="ECO:0000256" key="6">
    <source>
        <dbReference type="ARBA" id="ARBA00022729"/>
    </source>
</evidence>
<organism evidence="13 14">
    <name type="scientific">Sutterella megalosphaeroides</name>
    <dbReference type="NCBI Taxonomy" id="2494234"/>
    <lineage>
        <taxon>Bacteria</taxon>
        <taxon>Pseudomonadati</taxon>
        <taxon>Pseudomonadota</taxon>
        <taxon>Betaproteobacteria</taxon>
        <taxon>Burkholderiales</taxon>
        <taxon>Sutterellaceae</taxon>
        <taxon>Sutterella</taxon>
    </lineage>
</organism>
<keyword evidence="4" id="KW-1134">Transmembrane beta strand</keyword>
<evidence type="ECO:0000259" key="12">
    <source>
        <dbReference type="Pfam" id="PF13609"/>
    </source>
</evidence>
<dbReference type="InterPro" id="IPR023614">
    <property type="entry name" value="Porin_dom_sf"/>
</dbReference>